<protein>
    <recommendedName>
        <fullName evidence="3">Lipoprotein</fullName>
    </recommendedName>
</protein>
<dbReference type="PROSITE" id="PS51257">
    <property type="entry name" value="PROKAR_LIPOPROTEIN"/>
    <property type="match status" value="1"/>
</dbReference>
<evidence type="ECO:0000313" key="2">
    <source>
        <dbReference type="Proteomes" id="UP000248188"/>
    </source>
</evidence>
<accession>A0A9Q6IE20</accession>
<evidence type="ECO:0000313" key="1">
    <source>
        <dbReference type="EMBL" id="PYC33843.1"/>
    </source>
</evidence>
<organism evidence="1 2">
    <name type="scientific">Pseudomonas protegens</name>
    <dbReference type="NCBI Taxonomy" id="380021"/>
    <lineage>
        <taxon>Bacteria</taxon>
        <taxon>Pseudomonadati</taxon>
        <taxon>Pseudomonadota</taxon>
        <taxon>Gammaproteobacteria</taxon>
        <taxon>Pseudomonadales</taxon>
        <taxon>Pseudomonadaceae</taxon>
        <taxon>Pseudomonas</taxon>
    </lineage>
</organism>
<proteinExistence type="predicted"/>
<comment type="caution">
    <text evidence="1">The sequence shown here is derived from an EMBL/GenBank/DDBJ whole genome shotgun (WGS) entry which is preliminary data.</text>
</comment>
<dbReference type="EMBL" id="QJRN01000012">
    <property type="protein sequence ID" value="PYC33843.1"/>
    <property type="molecule type" value="Genomic_DNA"/>
</dbReference>
<dbReference type="AlphaFoldDB" id="A0A9Q6IE20"/>
<dbReference type="RefSeq" id="WP_110652669.1">
    <property type="nucleotide sequence ID" value="NZ_JAMYBT010000012.1"/>
</dbReference>
<reference evidence="1 2" key="1">
    <citation type="submission" date="2018-06" db="EMBL/GenBank/DDBJ databases">
        <title>Pseudomonas diversity within urban Lake Michigan freshwaters.</title>
        <authorList>
            <person name="Batrich M."/>
            <person name="Hatzopoulos T."/>
            <person name="Putonti C."/>
        </authorList>
    </citation>
    <scope>NUCLEOTIDE SEQUENCE [LARGE SCALE GENOMIC DNA]</scope>
    <source>
        <strain evidence="1 2">MB-090624</strain>
    </source>
</reference>
<name>A0A9Q6IE20_9PSED</name>
<sequence length="89" mass="9661">MKDVFTLVLCASSAVSCAFWVRSATAKAPYKAKQDASGMLEASISFKTERGHFDVLETAELQTKWNKWAAGFAAIAAISQAVLSYLPEQ</sequence>
<evidence type="ECO:0008006" key="3">
    <source>
        <dbReference type="Google" id="ProtNLM"/>
    </source>
</evidence>
<gene>
    <name evidence="1" type="ORF">DMX08_19245</name>
</gene>
<dbReference type="Proteomes" id="UP000248188">
    <property type="component" value="Unassembled WGS sequence"/>
</dbReference>